<sequence>MPQHTAETLRLSSDLVVHAARLVRAARRTSIQDGAGVRVLSLLDQLGPATVTALAAADRSSQPTMSGAVAALAEKGWVEKRPHPDDARASLVHVTPAGAAALSDVRRAHATAVADRLATTDHTTSDLATAVAVLRDLLAVDGATLAGSVEEGTL</sequence>
<dbReference type="InterPro" id="IPR036388">
    <property type="entry name" value="WH-like_DNA-bd_sf"/>
</dbReference>
<feature type="domain" description="HTH marR-type" evidence="1">
    <location>
        <begin position="1"/>
        <end position="139"/>
    </location>
</feature>
<dbReference type="PANTHER" id="PTHR39515">
    <property type="entry name" value="CONSERVED PROTEIN"/>
    <property type="match status" value="1"/>
</dbReference>
<dbReference type="InterPro" id="IPR052526">
    <property type="entry name" value="HTH-type_Bedaq_tolerance"/>
</dbReference>
<dbReference type="Gene3D" id="1.10.10.10">
    <property type="entry name" value="Winged helix-like DNA-binding domain superfamily/Winged helix DNA-binding domain"/>
    <property type="match status" value="1"/>
</dbReference>
<accession>A0A2R7YXA6</accession>
<evidence type="ECO:0000313" key="2">
    <source>
        <dbReference type="EMBL" id="PUA81018.1"/>
    </source>
</evidence>
<proteinExistence type="predicted"/>
<name>A0A2R7YXA6_9ACTN</name>
<dbReference type="PROSITE" id="PS50995">
    <property type="entry name" value="HTH_MARR_2"/>
    <property type="match status" value="1"/>
</dbReference>
<keyword evidence="3" id="KW-1185">Reference proteome</keyword>
<dbReference type="GO" id="GO:0003700">
    <property type="term" value="F:DNA-binding transcription factor activity"/>
    <property type="evidence" value="ECO:0007669"/>
    <property type="project" value="InterPro"/>
</dbReference>
<gene>
    <name evidence="2" type="ORF">C7S10_11595</name>
</gene>
<dbReference type="RefSeq" id="WP_108344586.1">
    <property type="nucleotide sequence ID" value="NZ_PYXZ01000004.1"/>
</dbReference>
<evidence type="ECO:0000259" key="1">
    <source>
        <dbReference type="PROSITE" id="PS50995"/>
    </source>
</evidence>
<dbReference type="InterPro" id="IPR000835">
    <property type="entry name" value="HTH_MarR-typ"/>
</dbReference>
<reference evidence="2 3" key="1">
    <citation type="submission" date="2018-03" db="EMBL/GenBank/DDBJ databases">
        <authorList>
            <person name="Keele B.F."/>
        </authorList>
    </citation>
    <scope>NUCLEOTIDE SEQUENCE [LARGE SCALE GENOMIC DNA]</scope>
    <source>
        <strain evidence="2 3">IB-3</strain>
    </source>
</reference>
<comment type="caution">
    <text evidence="2">The sequence shown here is derived from an EMBL/GenBank/DDBJ whole genome shotgun (WGS) entry which is preliminary data.</text>
</comment>
<dbReference type="Pfam" id="PF01047">
    <property type="entry name" value="MarR"/>
    <property type="match status" value="1"/>
</dbReference>
<organism evidence="2 3">
    <name type="scientific">Nocardioides currus</name>
    <dbReference type="NCBI Taxonomy" id="2133958"/>
    <lineage>
        <taxon>Bacteria</taxon>
        <taxon>Bacillati</taxon>
        <taxon>Actinomycetota</taxon>
        <taxon>Actinomycetes</taxon>
        <taxon>Propionibacteriales</taxon>
        <taxon>Nocardioidaceae</taxon>
        <taxon>Nocardioides</taxon>
    </lineage>
</organism>
<dbReference type="SUPFAM" id="SSF46785">
    <property type="entry name" value="Winged helix' DNA-binding domain"/>
    <property type="match status" value="1"/>
</dbReference>
<dbReference type="AlphaFoldDB" id="A0A2R7YXA6"/>
<dbReference type="Proteomes" id="UP000244867">
    <property type="component" value="Unassembled WGS sequence"/>
</dbReference>
<dbReference type="EMBL" id="PYXZ01000004">
    <property type="protein sequence ID" value="PUA81018.1"/>
    <property type="molecule type" value="Genomic_DNA"/>
</dbReference>
<dbReference type="PANTHER" id="PTHR39515:SF2">
    <property type="entry name" value="HTH-TYPE TRANSCRIPTIONAL REGULATOR RV0880"/>
    <property type="match status" value="1"/>
</dbReference>
<protein>
    <submittedName>
        <fullName evidence="2">MarR family transcriptional regulator</fullName>
    </submittedName>
</protein>
<dbReference type="OrthoDB" id="8966183at2"/>
<dbReference type="SMART" id="SM00347">
    <property type="entry name" value="HTH_MARR"/>
    <property type="match status" value="1"/>
</dbReference>
<evidence type="ECO:0000313" key="3">
    <source>
        <dbReference type="Proteomes" id="UP000244867"/>
    </source>
</evidence>
<dbReference type="InterPro" id="IPR036390">
    <property type="entry name" value="WH_DNA-bd_sf"/>
</dbReference>